<evidence type="ECO:0000256" key="7">
    <source>
        <dbReference type="ARBA" id="ARBA00023136"/>
    </source>
</evidence>
<organism evidence="10 11">
    <name type="scientific">Inhella proteolytica</name>
    <dbReference type="NCBI Taxonomy" id="2795029"/>
    <lineage>
        <taxon>Bacteria</taxon>
        <taxon>Pseudomonadati</taxon>
        <taxon>Pseudomonadota</taxon>
        <taxon>Betaproteobacteria</taxon>
        <taxon>Burkholderiales</taxon>
        <taxon>Sphaerotilaceae</taxon>
        <taxon>Inhella</taxon>
    </lineage>
</organism>
<gene>
    <name evidence="10" type="ORF">I7X39_14575</name>
</gene>
<feature type="transmembrane region" description="Helical" evidence="9">
    <location>
        <begin position="320"/>
        <end position="339"/>
    </location>
</feature>
<dbReference type="Pfam" id="PF04143">
    <property type="entry name" value="Sulf_transp"/>
    <property type="match status" value="1"/>
</dbReference>
<feature type="transmembrane region" description="Helical" evidence="9">
    <location>
        <begin position="53"/>
        <end position="76"/>
    </location>
</feature>
<feature type="transmembrane region" description="Helical" evidence="9">
    <location>
        <begin position="114"/>
        <end position="136"/>
    </location>
</feature>
<feature type="transmembrane region" description="Helical" evidence="9">
    <location>
        <begin position="88"/>
        <end position="107"/>
    </location>
</feature>
<evidence type="ECO:0000256" key="9">
    <source>
        <dbReference type="SAM" id="Phobius"/>
    </source>
</evidence>
<evidence type="ECO:0000256" key="5">
    <source>
        <dbReference type="ARBA" id="ARBA00022692"/>
    </source>
</evidence>
<feature type="transmembrane region" description="Helical" evidence="9">
    <location>
        <begin position="198"/>
        <end position="217"/>
    </location>
</feature>
<proteinExistence type="inferred from homology"/>
<feature type="transmembrane region" description="Helical" evidence="9">
    <location>
        <begin position="293"/>
        <end position="314"/>
    </location>
</feature>
<evidence type="ECO:0000256" key="3">
    <source>
        <dbReference type="ARBA" id="ARBA00022475"/>
    </source>
</evidence>
<accession>A0A931J5X5</accession>
<dbReference type="Proteomes" id="UP000613266">
    <property type="component" value="Unassembled WGS sequence"/>
</dbReference>
<comment type="caution">
    <text evidence="10">The sequence shown here is derived from an EMBL/GenBank/DDBJ whole genome shotgun (WGS) entry which is preliminary data.</text>
</comment>
<evidence type="ECO:0000256" key="2">
    <source>
        <dbReference type="ARBA" id="ARBA00022448"/>
    </source>
</evidence>
<evidence type="ECO:0000256" key="8">
    <source>
        <dbReference type="ARBA" id="ARBA00035655"/>
    </source>
</evidence>
<dbReference type="InterPro" id="IPR007272">
    <property type="entry name" value="Sulf_transp_TsuA/YedE"/>
</dbReference>
<evidence type="ECO:0000313" key="10">
    <source>
        <dbReference type="EMBL" id="MBH9578129.1"/>
    </source>
</evidence>
<dbReference type="PANTHER" id="PTHR30574:SF1">
    <property type="entry name" value="SULPHUR TRANSPORT DOMAIN-CONTAINING PROTEIN"/>
    <property type="match status" value="1"/>
</dbReference>
<feature type="transmembrane region" description="Helical" evidence="9">
    <location>
        <begin position="259"/>
        <end position="281"/>
    </location>
</feature>
<evidence type="ECO:0000256" key="1">
    <source>
        <dbReference type="ARBA" id="ARBA00004429"/>
    </source>
</evidence>
<evidence type="ECO:0000256" key="6">
    <source>
        <dbReference type="ARBA" id="ARBA00022989"/>
    </source>
</evidence>
<keyword evidence="2" id="KW-0813">Transport</keyword>
<name>A0A931J5X5_9BURK</name>
<keyword evidence="5 9" id="KW-0812">Transmembrane</keyword>
<protein>
    <submittedName>
        <fullName evidence="10">YeeE/YedE family protein</fullName>
    </submittedName>
</protein>
<dbReference type="EMBL" id="JAEDAK010000010">
    <property type="protein sequence ID" value="MBH9578129.1"/>
    <property type="molecule type" value="Genomic_DNA"/>
</dbReference>
<dbReference type="PANTHER" id="PTHR30574">
    <property type="entry name" value="INNER MEMBRANE PROTEIN YEDE"/>
    <property type="match status" value="1"/>
</dbReference>
<keyword evidence="4" id="KW-0997">Cell inner membrane</keyword>
<dbReference type="RefSeq" id="WP_198111902.1">
    <property type="nucleotide sequence ID" value="NZ_JAEDAK010000010.1"/>
</dbReference>
<feature type="transmembrane region" description="Helical" evidence="9">
    <location>
        <begin position="12"/>
        <end position="32"/>
    </location>
</feature>
<feature type="transmembrane region" description="Helical" evidence="9">
    <location>
        <begin position="171"/>
        <end position="191"/>
    </location>
</feature>
<evidence type="ECO:0000313" key="11">
    <source>
        <dbReference type="Proteomes" id="UP000613266"/>
    </source>
</evidence>
<reference evidence="10" key="1">
    <citation type="submission" date="2020-12" db="EMBL/GenBank/DDBJ databases">
        <title>The genome sequence of Inhella sp. 1Y17.</title>
        <authorList>
            <person name="Liu Y."/>
        </authorList>
    </citation>
    <scope>NUCLEOTIDE SEQUENCE</scope>
    <source>
        <strain evidence="10">1Y17</strain>
    </source>
</reference>
<dbReference type="AlphaFoldDB" id="A0A931J5X5"/>
<keyword evidence="3" id="KW-1003">Cell membrane</keyword>
<keyword evidence="11" id="KW-1185">Reference proteome</keyword>
<keyword evidence="6 9" id="KW-1133">Transmembrane helix</keyword>
<sequence>MLQALLERVGEPAALAGGGLLLGALFGFFAQRSRFCLRSAVIEFARGQQGGKLTVWLFAFGSAVVATQALVLLGAFDASEARQLAARGSISGALIGGLLFGTGMILARGCSSRLLVLAAQGNLRSVISGLVFAVTAQASWTGALAPLREALTAWVTVEGGPTRDLLARWQLGHGVALAFGVLWLAAAVLWARRQRVPAWGWGGAIAVGLTIAAAWAFTWQFGRIAFDPTPVQAMSFTGPSAELLTRVLFAGGKPLNFDMGLIVGVVLGAFVAAAAFRELKLEGFQGGASMRRYLAGAVLMGFGGMLAGGCAVGAGLSGAAVFSLTAWLTLVGIWLAAALTDRLLDQHAQPSPDQAMPGQPQTP</sequence>
<keyword evidence="7 9" id="KW-0472">Membrane</keyword>
<comment type="similarity">
    <text evidence="8">Belongs to the TsuA/YedE (TC 9.B.102) family.</text>
</comment>
<evidence type="ECO:0000256" key="4">
    <source>
        <dbReference type="ARBA" id="ARBA00022519"/>
    </source>
</evidence>
<dbReference type="GO" id="GO:0005886">
    <property type="term" value="C:plasma membrane"/>
    <property type="evidence" value="ECO:0007669"/>
    <property type="project" value="UniProtKB-SubCell"/>
</dbReference>
<comment type="subcellular location">
    <subcellularLocation>
        <location evidence="1">Cell inner membrane</location>
        <topology evidence="1">Multi-pass membrane protein</topology>
    </subcellularLocation>
</comment>